<reference evidence="1 2" key="1">
    <citation type="submission" date="2014-04" db="EMBL/GenBank/DDBJ databases">
        <authorList>
            <consortium name="DOE Joint Genome Institute"/>
            <person name="Kuo A."/>
            <person name="Zuccaro A."/>
            <person name="Kohler A."/>
            <person name="Nagy L.G."/>
            <person name="Floudas D."/>
            <person name="Copeland A."/>
            <person name="Barry K.W."/>
            <person name="Cichocki N."/>
            <person name="Veneault-Fourrey C."/>
            <person name="LaButti K."/>
            <person name="Lindquist E.A."/>
            <person name="Lipzen A."/>
            <person name="Lundell T."/>
            <person name="Morin E."/>
            <person name="Murat C."/>
            <person name="Sun H."/>
            <person name="Tunlid A."/>
            <person name="Henrissat B."/>
            <person name="Grigoriev I.V."/>
            <person name="Hibbett D.S."/>
            <person name="Martin F."/>
            <person name="Nordberg H.P."/>
            <person name="Cantor M.N."/>
            <person name="Hua S.X."/>
        </authorList>
    </citation>
    <scope>NUCLEOTIDE SEQUENCE [LARGE SCALE GENOMIC DNA]</scope>
    <source>
        <strain evidence="1 2">MAFF 305830</strain>
    </source>
</reference>
<sequence>MDKRQLEHFLDLFSSLTFLSLRINYTEDPSGHEAITRRITLSVTTLQLDTSSCGDAAFLLDWNLPLLKHLIIKDDNWDRGGFISYILRNSGQTLLSLRIEILQEFILLPVDLWTKVPVLEYFGLTATDLSTPLTPPYPGHPLRTLGMLEPSGRDFRKEFSKLMTGWETLLTVGDCHNWEEIPEDYDPSSLSADKFDYGHDEEDYDPITCWIAHIGRKEVKENTPKDYATTMSHSHTGMIGISSLFNVEILSLPDWELRMGILGTDPTKPSVQLPHLRSLSINGSSYELATAMVAFPNLVFLSLEIGPLSRQHSTEFRGTLPSLRTLKLHVWDLDGLGDFVKWSMPTLSHLDVQVGGAIEAIVPLVYLFIEIHGKKISSLRLRVPDDWVTLPENFWEQVPQLQYLGTSSLRFSYDERRRPPKGHPFCTLGILEREERMPVARSTVMHYQRIWEAIKTIADSHSWEDAPGDFPELSRAVNPYAHAHTRPPCWRCIAGIYGICAKADIRYEDRTGALYHEIRP</sequence>
<dbReference type="OrthoDB" id="3134171at2759"/>
<proteinExistence type="predicted"/>
<organism evidence="1 2">
    <name type="scientific">Serendipita vermifera MAFF 305830</name>
    <dbReference type="NCBI Taxonomy" id="933852"/>
    <lineage>
        <taxon>Eukaryota</taxon>
        <taxon>Fungi</taxon>
        <taxon>Dikarya</taxon>
        <taxon>Basidiomycota</taxon>
        <taxon>Agaricomycotina</taxon>
        <taxon>Agaricomycetes</taxon>
        <taxon>Sebacinales</taxon>
        <taxon>Serendipitaceae</taxon>
        <taxon>Serendipita</taxon>
    </lineage>
</organism>
<dbReference type="HOGENOM" id="CLU_523944_0_0_1"/>
<dbReference type="Proteomes" id="UP000054097">
    <property type="component" value="Unassembled WGS sequence"/>
</dbReference>
<accession>A0A0C3AKJ5</accession>
<evidence type="ECO:0000313" key="2">
    <source>
        <dbReference type="Proteomes" id="UP000054097"/>
    </source>
</evidence>
<dbReference type="Gene3D" id="3.80.10.10">
    <property type="entry name" value="Ribonuclease Inhibitor"/>
    <property type="match status" value="1"/>
</dbReference>
<reference evidence="2" key="2">
    <citation type="submission" date="2015-01" db="EMBL/GenBank/DDBJ databases">
        <title>Evolutionary Origins and Diversification of the Mycorrhizal Mutualists.</title>
        <authorList>
            <consortium name="DOE Joint Genome Institute"/>
            <consortium name="Mycorrhizal Genomics Consortium"/>
            <person name="Kohler A."/>
            <person name="Kuo A."/>
            <person name="Nagy L.G."/>
            <person name="Floudas D."/>
            <person name="Copeland A."/>
            <person name="Barry K.W."/>
            <person name="Cichocki N."/>
            <person name="Veneault-Fourrey C."/>
            <person name="LaButti K."/>
            <person name="Lindquist E.A."/>
            <person name="Lipzen A."/>
            <person name="Lundell T."/>
            <person name="Morin E."/>
            <person name="Murat C."/>
            <person name="Riley R."/>
            <person name="Ohm R."/>
            <person name="Sun H."/>
            <person name="Tunlid A."/>
            <person name="Henrissat B."/>
            <person name="Grigoriev I.V."/>
            <person name="Hibbett D.S."/>
            <person name="Martin F."/>
        </authorList>
    </citation>
    <scope>NUCLEOTIDE SEQUENCE [LARGE SCALE GENOMIC DNA]</scope>
    <source>
        <strain evidence="2">MAFF 305830</strain>
    </source>
</reference>
<dbReference type="AlphaFoldDB" id="A0A0C3AKJ5"/>
<keyword evidence="2" id="KW-1185">Reference proteome</keyword>
<protein>
    <submittedName>
        <fullName evidence="1">Uncharacterized protein</fullName>
    </submittedName>
</protein>
<dbReference type="EMBL" id="KN824317">
    <property type="protein sequence ID" value="KIM25075.1"/>
    <property type="molecule type" value="Genomic_DNA"/>
</dbReference>
<gene>
    <name evidence="1" type="ORF">M408DRAFT_10620</name>
</gene>
<dbReference type="SUPFAM" id="SSF52047">
    <property type="entry name" value="RNI-like"/>
    <property type="match status" value="1"/>
</dbReference>
<name>A0A0C3AKJ5_SERVB</name>
<evidence type="ECO:0000313" key="1">
    <source>
        <dbReference type="EMBL" id="KIM25075.1"/>
    </source>
</evidence>
<dbReference type="InterPro" id="IPR032675">
    <property type="entry name" value="LRR_dom_sf"/>
</dbReference>